<dbReference type="EMBL" id="JAAOIW010000004">
    <property type="protein sequence ID" value="NHN30719.1"/>
    <property type="molecule type" value="Genomic_DNA"/>
</dbReference>
<sequence length="133" mass="15488">MKEMFSADSVDQIVVRIQNYRRLIKLIELKSVEDGACSLPHKVMANFLDTTQEHIQKWLEKLIEFGIIKQVGNSFTYKTVISEYEQTPIDHLLDLMNLLKENPELSFFLQAKTLNISVQELELLFGLLIQIMM</sequence>
<protein>
    <submittedName>
        <fullName evidence="1">Uncharacterized protein</fullName>
    </submittedName>
</protein>
<gene>
    <name evidence="1" type="ORF">G9U52_12835</name>
</gene>
<comment type="caution">
    <text evidence="1">The sequence shown here is derived from an EMBL/GenBank/DDBJ whole genome shotgun (WGS) entry which is preliminary data.</text>
</comment>
<name>A0ABX0J353_9BACL</name>
<dbReference type="RefSeq" id="WP_166150055.1">
    <property type="nucleotide sequence ID" value="NZ_JAAOIW010000004.1"/>
</dbReference>
<evidence type="ECO:0000313" key="2">
    <source>
        <dbReference type="Proteomes" id="UP001165962"/>
    </source>
</evidence>
<accession>A0ABX0J353</accession>
<keyword evidence="2" id="KW-1185">Reference proteome</keyword>
<organism evidence="1 2">
    <name type="scientific">Paenibacillus agricola</name>
    <dbReference type="NCBI Taxonomy" id="2716264"/>
    <lineage>
        <taxon>Bacteria</taxon>
        <taxon>Bacillati</taxon>
        <taxon>Bacillota</taxon>
        <taxon>Bacilli</taxon>
        <taxon>Bacillales</taxon>
        <taxon>Paenibacillaceae</taxon>
        <taxon>Paenibacillus</taxon>
    </lineage>
</organism>
<reference evidence="1" key="1">
    <citation type="submission" date="2020-03" db="EMBL/GenBank/DDBJ databases">
        <title>Draft sequencing of Paenibacilllus sp. S3N08.</title>
        <authorList>
            <person name="Kim D.-U."/>
        </authorList>
    </citation>
    <scope>NUCLEOTIDE SEQUENCE</scope>
    <source>
        <strain evidence="1">S3N08</strain>
    </source>
</reference>
<evidence type="ECO:0000313" key="1">
    <source>
        <dbReference type="EMBL" id="NHN30719.1"/>
    </source>
</evidence>
<dbReference type="Proteomes" id="UP001165962">
    <property type="component" value="Unassembled WGS sequence"/>
</dbReference>
<proteinExistence type="predicted"/>